<protein>
    <submittedName>
        <fullName evidence="2">Uncharacterized protein</fullName>
    </submittedName>
</protein>
<organism evidence="2 3">
    <name type="scientific">Arenimonas caeni</name>
    <dbReference type="NCBI Taxonomy" id="2058085"/>
    <lineage>
        <taxon>Bacteria</taxon>
        <taxon>Pseudomonadati</taxon>
        <taxon>Pseudomonadota</taxon>
        <taxon>Gammaproteobacteria</taxon>
        <taxon>Lysobacterales</taxon>
        <taxon>Lysobacteraceae</taxon>
        <taxon>Arenimonas</taxon>
    </lineage>
</organism>
<dbReference type="AlphaFoldDB" id="A0A2P6M9J7"/>
<sequence length="150" mass="16068">MIGKLITAKAAPWLLGAIVVLLGALALQHLVLSAAVTAAQGERDTAQAAAASLTTSRDAFELRATELATANREWGRTVETLQAELERAQRDARELDAQARAAIARAQAEARDADRTLKRFVEQFAVESKRPDCARALANLEAQCPALSGY</sequence>
<evidence type="ECO:0000313" key="2">
    <source>
        <dbReference type="EMBL" id="PRH82628.1"/>
    </source>
</evidence>
<keyword evidence="1" id="KW-0175">Coiled coil</keyword>
<gene>
    <name evidence="2" type="ORF">C6N40_06550</name>
</gene>
<dbReference type="Proteomes" id="UP000241736">
    <property type="component" value="Unassembled WGS sequence"/>
</dbReference>
<comment type="caution">
    <text evidence="2">The sequence shown here is derived from an EMBL/GenBank/DDBJ whole genome shotgun (WGS) entry which is preliminary data.</text>
</comment>
<reference evidence="2 3" key="1">
    <citation type="submission" date="2018-03" db="EMBL/GenBank/DDBJ databases">
        <title>Arenimonas caeni sp. nov., isolated from activated sludge.</title>
        <authorList>
            <person name="Liu H."/>
        </authorList>
    </citation>
    <scope>NUCLEOTIDE SEQUENCE [LARGE SCALE GENOMIC DNA]</scope>
    <source>
        <strain evidence="3">z29</strain>
    </source>
</reference>
<name>A0A2P6M9J7_9GAMM</name>
<evidence type="ECO:0000313" key="3">
    <source>
        <dbReference type="Proteomes" id="UP000241736"/>
    </source>
</evidence>
<feature type="coiled-coil region" evidence="1">
    <location>
        <begin position="71"/>
        <end position="123"/>
    </location>
</feature>
<dbReference type="RefSeq" id="WP_106990205.1">
    <property type="nucleotide sequence ID" value="NZ_KZ679087.1"/>
</dbReference>
<keyword evidence="3" id="KW-1185">Reference proteome</keyword>
<evidence type="ECO:0000256" key="1">
    <source>
        <dbReference type="SAM" id="Coils"/>
    </source>
</evidence>
<dbReference type="EMBL" id="PVLF01000006">
    <property type="protein sequence ID" value="PRH82628.1"/>
    <property type="molecule type" value="Genomic_DNA"/>
</dbReference>
<accession>A0A2P6M9J7</accession>
<proteinExistence type="predicted"/>